<feature type="transmembrane region" description="Helical" evidence="6">
    <location>
        <begin position="148"/>
        <end position="172"/>
    </location>
</feature>
<feature type="transmembrane region" description="Helical" evidence="6">
    <location>
        <begin position="100"/>
        <end position="127"/>
    </location>
</feature>
<comment type="caution">
    <text evidence="7">The sequence shown here is derived from an EMBL/GenBank/DDBJ whole genome shotgun (WGS) entry which is preliminary data.</text>
</comment>
<feature type="transmembrane region" description="Helical" evidence="6">
    <location>
        <begin position="217"/>
        <end position="238"/>
    </location>
</feature>
<sequence length="561" mass="61890">MLPVSPIRSICSPRVSRTPTEKRQFKVPTTTKDKPNLDAAIYSNGSTSDSNTILSDKIGGNTLRKSFSFWSILGVGFGLTNSWCGISASMVAGISTGGCIVIVYGIIIVAVVSVGVAATLSELTSAIPNAGGQYMWTKMLAPKKHAPFWAFLCGQLAWIGSVFTVASMSISLSTMVISMYTLTHPGFEAKDWHIFVAAELIHWFTFLFNCKQTWLPYIASFALYFSILSWLTISITVLGCSKGEFQPASFVFKDFNNQTGWSSAGIAFITGLINPAWSFSCLDSATHMAEEVVAPEVVIPQAVMSTVAIGFITAFSYVVAMFFCIKDLDQILTNSSGFPALDIYYQVLKNKGGALVLCAMVFVSLLGCNIQCQTWEQRLCWSFARDNGILGSKYWSKIDTKLGVPINAHIFSSVLVSLILCIYLGSTTAYNSLITGCITFLVLSYAIPTVFLMMKKRKIDHGPFWLGKWGWLANITMLCWALFVLVFFSFPSVMPAEQNSMNYSSCATVGVCLYSVIYWFARGKKHFIMRDEESELHTVRSPFKQIEIIKSRTCELGQTIV</sequence>
<keyword evidence="8" id="KW-1185">Reference proteome</keyword>
<feature type="transmembrane region" description="Helical" evidence="6">
    <location>
        <begin position="67"/>
        <end position="94"/>
    </location>
</feature>
<dbReference type="PIRSF" id="PIRSF006060">
    <property type="entry name" value="AA_transporter"/>
    <property type="match status" value="1"/>
</dbReference>
<evidence type="ECO:0000256" key="6">
    <source>
        <dbReference type="SAM" id="Phobius"/>
    </source>
</evidence>
<comment type="subcellular location">
    <subcellularLocation>
        <location evidence="1">Membrane</location>
        <topology evidence="1">Multi-pass membrane protein</topology>
    </subcellularLocation>
</comment>
<evidence type="ECO:0000256" key="1">
    <source>
        <dbReference type="ARBA" id="ARBA00004141"/>
    </source>
</evidence>
<reference evidence="7" key="1">
    <citation type="submission" date="2023-04" db="EMBL/GenBank/DDBJ databases">
        <title>Ambrosiozyma monospora NBRC 1965.</title>
        <authorList>
            <person name="Ichikawa N."/>
            <person name="Sato H."/>
            <person name="Tonouchi N."/>
        </authorList>
    </citation>
    <scope>NUCLEOTIDE SEQUENCE</scope>
    <source>
        <strain evidence="7">NBRC 1965</strain>
    </source>
</reference>
<evidence type="ECO:0000256" key="3">
    <source>
        <dbReference type="ARBA" id="ARBA00022692"/>
    </source>
</evidence>
<feature type="transmembrane region" description="Helical" evidence="6">
    <location>
        <begin position="466"/>
        <end position="490"/>
    </location>
</feature>
<name>A0A9W7DEF3_AMBMO</name>
<dbReference type="GO" id="GO:0015101">
    <property type="term" value="F:organic cation transmembrane transporter activity"/>
    <property type="evidence" value="ECO:0007669"/>
    <property type="project" value="UniProtKB-ARBA"/>
</dbReference>
<dbReference type="OrthoDB" id="2417308at2759"/>
<dbReference type="PANTHER" id="PTHR45649:SF7">
    <property type="entry name" value="CHOLINE TRANSPORT PROTEIN"/>
    <property type="match status" value="1"/>
</dbReference>
<feature type="transmembrane region" description="Helical" evidence="6">
    <location>
        <begin position="432"/>
        <end position="454"/>
    </location>
</feature>
<feature type="transmembrane region" description="Helical" evidence="6">
    <location>
        <begin position="502"/>
        <end position="521"/>
    </location>
</feature>
<dbReference type="EMBL" id="BSXU01000700">
    <property type="protein sequence ID" value="GMG21547.1"/>
    <property type="molecule type" value="Genomic_DNA"/>
</dbReference>
<evidence type="ECO:0000313" key="8">
    <source>
        <dbReference type="Proteomes" id="UP001165063"/>
    </source>
</evidence>
<evidence type="ECO:0000256" key="4">
    <source>
        <dbReference type="ARBA" id="ARBA00022989"/>
    </source>
</evidence>
<keyword evidence="2" id="KW-0813">Transport</keyword>
<dbReference type="InterPro" id="IPR002293">
    <property type="entry name" value="AA/rel_permease1"/>
</dbReference>
<dbReference type="Pfam" id="PF13520">
    <property type="entry name" value="AA_permease_2"/>
    <property type="match status" value="1"/>
</dbReference>
<protein>
    <submittedName>
        <fullName evidence="7">Unnamed protein product</fullName>
    </submittedName>
</protein>
<feature type="transmembrane region" description="Helical" evidence="6">
    <location>
        <begin position="402"/>
        <end position="426"/>
    </location>
</feature>
<dbReference type="PANTHER" id="PTHR45649">
    <property type="entry name" value="AMINO-ACID PERMEASE BAT1"/>
    <property type="match status" value="1"/>
</dbReference>
<organism evidence="7 8">
    <name type="scientific">Ambrosiozyma monospora</name>
    <name type="common">Yeast</name>
    <name type="synonym">Endomycopsis monosporus</name>
    <dbReference type="NCBI Taxonomy" id="43982"/>
    <lineage>
        <taxon>Eukaryota</taxon>
        <taxon>Fungi</taxon>
        <taxon>Dikarya</taxon>
        <taxon>Ascomycota</taxon>
        <taxon>Saccharomycotina</taxon>
        <taxon>Pichiomycetes</taxon>
        <taxon>Pichiales</taxon>
        <taxon>Pichiaceae</taxon>
        <taxon>Ambrosiozyma</taxon>
    </lineage>
</organism>
<dbReference type="Gene3D" id="1.20.1740.10">
    <property type="entry name" value="Amino acid/polyamine transporter I"/>
    <property type="match status" value="1"/>
</dbReference>
<evidence type="ECO:0000256" key="5">
    <source>
        <dbReference type="ARBA" id="ARBA00023136"/>
    </source>
</evidence>
<keyword evidence="5 6" id="KW-0472">Membrane</keyword>
<gene>
    <name evidence="7" type="ORF">Amon01_000207500</name>
</gene>
<feature type="transmembrane region" description="Helical" evidence="6">
    <location>
        <begin position="302"/>
        <end position="325"/>
    </location>
</feature>
<evidence type="ECO:0000256" key="2">
    <source>
        <dbReference type="ARBA" id="ARBA00022448"/>
    </source>
</evidence>
<proteinExistence type="predicted"/>
<keyword evidence="3 6" id="KW-0812">Transmembrane</keyword>
<dbReference type="Proteomes" id="UP001165063">
    <property type="component" value="Unassembled WGS sequence"/>
</dbReference>
<dbReference type="FunFam" id="1.20.1740.10:FF:000046">
    <property type="entry name" value="Amino-acid permease, putative"/>
    <property type="match status" value="1"/>
</dbReference>
<keyword evidence="4 6" id="KW-1133">Transmembrane helix</keyword>
<accession>A0A9W7DEF3</accession>
<dbReference type="GO" id="GO:0016020">
    <property type="term" value="C:membrane"/>
    <property type="evidence" value="ECO:0007669"/>
    <property type="project" value="UniProtKB-SubCell"/>
</dbReference>
<evidence type="ECO:0000313" key="7">
    <source>
        <dbReference type="EMBL" id="GMG21547.1"/>
    </source>
</evidence>
<dbReference type="AlphaFoldDB" id="A0A9W7DEF3"/>